<accession>K2FWB3</accession>
<sequence>MFKKTVLLLILLLVSSNAYANIEEHPQFFQNPETLHEGGETIVETEDNSFEDDFFTNLSEKLTEQALQDPRLRLYKFLKRKKVKNPQMYAKIICEEVPDWRQRKVFATILVPESRGDASAVSSKGAIGSWQIMPFWVKILKIKGSLHNPRVNLRYAIKILEIHTQEAKGVLFGRRGGLYRYSGGSGWYSTEIQKLIREIDMV</sequence>
<gene>
    <name evidence="3" type="ORF">ACD_4C00411G0001</name>
</gene>
<feature type="chain" id="PRO_5017279946" description="Transglycosylase SLT domain-containing protein" evidence="1">
    <location>
        <begin position="21"/>
        <end position="202"/>
    </location>
</feature>
<feature type="signal peptide" evidence="1">
    <location>
        <begin position="1"/>
        <end position="20"/>
    </location>
</feature>
<feature type="domain" description="Transglycosylase SLT" evidence="2">
    <location>
        <begin position="104"/>
        <end position="169"/>
    </location>
</feature>
<dbReference type="AlphaFoldDB" id="K2FWB3"/>
<organism evidence="3">
    <name type="scientific">uncultured bacterium</name>
    <name type="common">gcode 4</name>
    <dbReference type="NCBI Taxonomy" id="1234023"/>
    <lineage>
        <taxon>Bacteria</taxon>
        <taxon>environmental samples</taxon>
    </lineage>
</organism>
<evidence type="ECO:0000259" key="2">
    <source>
        <dbReference type="Pfam" id="PF01464"/>
    </source>
</evidence>
<protein>
    <recommendedName>
        <fullName evidence="2">Transglycosylase SLT domain-containing protein</fullName>
    </recommendedName>
</protein>
<reference evidence="3" key="1">
    <citation type="journal article" date="2012" name="Science">
        <title>Fermentation, hydrogen, and sulfur metabolism in multiple uncultivated bacterial phyla.</title>
        <authorList>
            <person name="Wrighton K.C."/>
            <person name="Thomas B.C."/>
            <person name="Sharon I."/>
            <person name="Miller C.S."/>
            <person name="Castelle C.J."/>
            <person name="VerBerkmoes N.C."/>
            <person name="Wilkins M.J."/>
            <person name="Hettich R.L."/>
            <person name="Lipton M.S."/>
            <person name="Williams K.H."/>
            <person name="Long P.E."/>
            <person name="Banfield J.F."/>
        </authorList>
    </citation>
    <scope>NUCLEOTIDE SEQUENCE [LARGE SCALE GENOMIC DNA]</scope>
</reference>
<name>K2FWB3_9BACT</name>
<dbReference type="EMBL" id="AMFJ01000927">
    <property type="protein sequence ID" value="EKE26142.1"/>
    <property type="molecule type" value="Genomic_DNA"/>
</dbReference>
<dbReference type="InterPro" id="IPR008258">
    <property type="entry name" value="Transglycosylase_SLT_dom_1"/>
</dbReference>
<evidence type="ECO:0000313" key="3">
    <source>
        <dbReference type="EMBL" id="EKE26142.1"/>
    </source>
</evidence>
<evidence type="ECO:0000256" key="1">
    <source>
        <dbReference type="SAM" id="SignalP"/>
    </source>
</evidence>
<keyword evidence="1" id="KW-0732">Signal</keyword>
<proteinExistence type="predicted"/>
<dbReference type="SUPFAM" id="SSF53955">
    <property type="entry name" value="Lysozyme-like"/>
    <property type="match status" value="1"/>
</dbReference>
<comment type="caution">
    <text evidence="3">The sequence shown here is derived from an EMBL/GenBank/DDBJ whole genome shotgun (WGS) entry which is preliminary data.</text>
</comment>
<dbReference type="Pfam" id="PF01464">
    <property type="entry name" value="SLT"/>
    <property type="match status" value="1"/>
</dbReference>
<dbReference type="Gene3D" id="1.10.530.10">
    <property type="match status" value="1"/>
</dbReference>
<dbReference type="CDD" id="cd00254">
    <property type="entry name" value="LT-like"/>
    <property type="match status" value="1"/>
</dbReference>
<dbReference type="InterPro" id="IPR023346">
    <property type="entry name" value="Lysozyme-like_dom_sf"/>
</dbReference>